<dbReference type="SMART" id="SM00862">
    <property type="entry name" value="Trans_reg_C"/>
    <property type="match status" value="1"/>
</dbReference>
<evidence type="ECO:0000313" key="5">
    <source>
        <dbReference type="EMBL" id="GLH68712.1"/>
    </source>
</evidence>
<name>A0ABQ5Q236_9BACT</name>
<dbReference type="Proteomes" id="UP001165089">
    <property type="component" value="Unassembled WGS sequence"/>
</dbReference>
<dbReference type="InterPro" id="IPR016032">
    <property type="entry name" value="Sig_transdc_resp-reg_C-effctor"/>
</dbReference>
<keyword evidence="3" id="KW-0812">Transmembrane</keyword>
<comment type="caution">
    <text evidence="5">The sequence shown here is derived from an EMBL/GenBank/DDBJ whole genome shotgun (WGS) entry which is preliminary data.</text>
</comment>
<evidence type="ECO:0000256" key="2">
    <source>
        <dbReference type="PROSITE-ProRule" id="PRU01091"/>
    </source>
</evidence>
<accession>A0ABQ5Q236</accession>
<feature type="transmembrane region" description="Helical" evidence="3">
    <location>
        <begin position="145"/>
        <end position="166"/>
    </location>
</feature>
<dbReference type="SUPFAM" id="SSF46894">
    <property type="entry name" value="C-terminal effector domain of the bipartite response regulators"/>
    <property type="match status" value="1"/>
</dbReference>
<dbReference type="Pfam" id="PF00486">
    <property type="entry name" value="Trans_reg_C"/>
    <property type="match status" value="1"/>
</dbReference>
<dbReference type="PROSITE" id="PS51755">
    <property type="entry name" value="OMPR_PHOB"/>
    <property type="match status" value="1"/>
</dbReference>
<proteinExistence type="predicted"/>
<dbReference type="CDD" id="cd00383">
    <property type="entry name" value="trans_reg_C"/>
    <property type="match status" value="1"/>
</dbReference>
<feature type="domain" description="OmpR/PhoB-type" evidence="4">
    <location>
        <begin position="1"/>
        <end position="101"/>
    </location>
</feature>
<keyword evidence="3" id="KW-0472">Membrane</keyword>
<protein>
    <recommendedName>
        <fullName evidence="4">OmpR/PhoB-type domain-containing protein</fullName>
    </recommendedName>
</protein>
<keyword evidence="3" id="KW-1133">Transmembrane helix</keyword>
<feature type="DNA-binding region" description="OmpR/PhoB-type" evidence="2">
    <location>
        <begin position="1"/>
        <end position="101"/>
    </location>
</feature>
<keyword evidence="6" id="KW-1185">Reference proteome</keyword>
<evidence type="ECO:0000256" key="3">
    <source>
        <dbReference type="SAM" id="Phobius"/>
    </source>
</evidence>
<dbReference type="RefSeq" id="WP_285722294.1">
    <property type="nucleotide sequence ID" value="NZ_BSDD01000001.1"/>
</dbReference>
<dbReference type="InterPro" id="IPR036388">
    <property type="entry name" value="WH-like_DNA-bd_sf"/>
</dbReference>
<gene>
    <name evidence="5" type="ORF">GETHPA_02450</name>
</gene>
<dbReference type="EMBL" id="BSDD01000001">
    <property type="protein sequence ID" value="GLH68712.1"/>
    <property type="molecule type" value="Genomic_DNA"/>
</dbReference>
<dbReference type="Gene3D" id="1.10.10.10">
    <property type="entry name" value="Winged helix-like DNA-binding domain superfamily/Winged helix DNA-binding domain"/>
    <property type="match status" value="1"/>
</dbReference>
<sequence>MAKWSFGGFELDPSSGELWKGGECVRIQEQPLKLLLCLLERPGQLVSRDELQKRVWGGDIHVGFEDSLNAAAWRLRQALGDSAEKPRFIETVPRKGYRFVAKVLPLPGSPPPESGSFPMPVHRPDSGVRGGIADRSGPFTRSRRIWLGGGLVLAMLGGAVGLWAVVRDRPMAVEILPLENTTGDPAVDYFAAALAQEVGRDLQGARGLPVVHLEHALTGGPQPKGRRLRLVWTLRREAEGYRIPVLLQGQRGTLASESFLAGSGDLHEVHRRISAFVADRVEAEVAAVH</sequence>
<evidence type="ECO:0000259" key="4">
    <source>
        <dbReference type="PROSITE" id="PS51755"/>
    </source>
</evidence>
<evidence type="ECO:0000256" key="1">
    <source>
        <dbReference type="ARBA" id="ARBA00023125"/>
    </source>
</evidence>
<organism evidence="5 6">
    <name type="scientific">Geothrix rubra</name>
    <dbReference type="NCBI Taxonomy" id="2927977"/>
    <lineage>
        <taxon>Bacteria</taxon>
        <taxon>Pseudomonadati</taxon>
        <taxon>Acidobacteriota</taxon>
        <taxon>Holophagae</taxon>
        <taxon>Holophagales</taxon>
        <taxon>Holophagaceae</taxon>
        <taxon>Geothrix</taxon>
    </lineage>
</organism>
<evidence type="ECO:0000313" key="6">
    <source>
        <dbReference type="Proteomes" id="UP001165089"/>
    </source>
</evidence>
<keyword evidence="1 2" id="KW-0238">DNA-binding</keyword>
<reference evidence="5 6" key="1">
    <citation type="journal article" date="2023" name="Antonie Van Leeuwenhoek">
        <title>Mesoterricola silvestris gen. nov., sp. nov., Mesoterricola sediminis sp. nov., Geothrix oryzae sp. nov., Geothrix edaphica sp. nov., Geothrix rubra sp. nov., and Geothrix limicola sp. nov., six novel members of Acidobacteriota isolated from soils.</title>
        <authorList>
            <person name="Itoh H."/>
            <person name="Sugisawa Y."/>
            <person name="Mise K."/>
            <person name="Xu Z."/>
            <person name="Kuniyasu M."/>
            <person name="Ushijima N."/>
            <person name="Kawano K."/>
            <person name="Kobayashi E."/>
            <person name="Shiratori Y."/>
            <person name="Masuda Y."/>
            <person name="Senoo K."/>
        </authorList>
    </citation>
    <scope>NUCLEOTIDE SEQUENCE [LARGE SCALE GENOMIC DNA]</scope>
    <source>
        <strain evidence="5 6">Red803</strain>
    </source>
</reference>
<dbReference type="InterPro" id="IPR001867">
    <property type="entry name" value="OmpR/PhoB-type_DNA-bd"/>
</dbReference>